<evidence type="ECO:0000256" key="7">
    <source>
        <dbReference type="PROSITE-ProRule" id="PRU00221"/>
    </source>
</evidence>
<keyword evidence="3" id="KW-0677">Repeat</keyword>
<organism evidence="11 12">
    <name type="scientific">Trichomonas vaginalis (strain ATCC PRA-98 / G3)</name>
    <dbReference type="NCBI Taxonomy" id="412133"/>
    <lineage>
        <taxon>Eukaryota</taxon>
        <taxon>Metamonada</taxon>
        <taxon>Parabasalia</taxon>
        <taxon>Trichomonadida</taxon>
        <taxon>Trichomonadidae</taxon>
        <taxon>Trichomonas</taxon>
    </lineage>
</organism>
<keyword evidence="4" id="KW-0802">TPR repeat</keyword>
<feature type="domain" description="IF140 C-terminal TPR" evidence="9">
    <location>
        <begin position="1108"/>
        <end position="1229"/>
    </location>
</feature>
<accession>A2DMA8</accession>
<keyword evidence="2 7" id="KW-0853">WD repeat</keyword>
<evidence type="ECO:0000256" key="4">
    <source>
        <dbReference type="ARBA" id="ARBA00022803"/>
    </source>
</evidence>
<reference evidence="11" key="2">
    <citation type="journal article" date="2007" name="Science">
        <title>Draft genome sequence of the sexually transmitted pathogen Trichomonas vaginalis.</title>
        <authorList>
            <person name="Carlton J.M."/>
            <person name="Hirt R.P."/>
            <person name="Silva J.C."/>
            <person name="Delcher A.L."/>
            <person name="Schatz M."/>
            <person name="Zhao Q."/>
            <person name="Wortman J.R."/>
            <person name="Bidwell S.L."/>
            <person name="Alsmark U.C.M."/>
            <person name="Besteiro S."/>
            <person name="Sicheritz-Ponten T."/>
            <person name="Noel C.J."/>
            <person name="Dacks J.B."/>
            <person name="Foster P.G."/>
            <person name="Simillion C."/>
            <person name="Van de Peer Y."/>
            <person name="Miranda-Saavedra D."/>
            <person name="Barton G.J."/>
            <person name="Westrop G.D."/>
            <person name="Mueller S."/>
            <person name="Dessi D."/>
            <person name="Fiori P.L."/>
            <person name="Ren Q."/>
            <person name="Paulsen I."/>
            <person name="Zhang H."/>
            <person name="Bastida-Corcuera F.D."/>
            <person name="Simoes-Barbosa A."/>
            <person name="Brown M.T."/>
            <person name="Hayes R.D."/>
            <person name="Mukherjee M."/>
            <person name="Okumura C.Y."/>
            <person name="Schneider R."/>
            <person name="Smith A.J."/>
            <person name="Vanacova S."/>
            <person name="Villalvazo M."/>
            <person name="Haas B.J."/>
            <person name="Pertea M."/>
            <person name="Feldblyum T.V."/>
            <person name="Utterback T.R."/>
            <person name="Shu C.L."/>
            <person name="Osoegawa K."/>
            <person name="de Jong P.J."/>
            <person name="Hrdy I."/>
            <person name="Horvathova L."/>
            <person name="Zubacova Z."/>
            <person name="Dolezal P."/>
            <person name="Malik S.B."/>
            <person name="Logsdon J.M. Jr."/>
            <person name="Henze K."/>
            <person name="Gupta A."/>
            <person name="Wang C.C."/>
            <person name="Dunne R.L."/>
            <person name="Upcroft J.A."/>
            <person name="Upcroft P."/>
            <person name="White O."/>
            <person name="Salzberg S.L."/>
            <person name="Tang P."/>
            <person name="Chiu C.-H."/>
            <person name="Lee Y.-S."/>
            <person name="Embley T.M."/>
            <person name="Coombs G.H."/>
            <person name="Mottram J.C."/>
            <person name="Tachezy J."/>
            <person name="Fraser-Liggett C.M."/>
            <person name="Johnson P.J."/>
        </authorList>
    </citation>
    <scope>NUCLEOTIDE SEQUENCE [LARGE SCALE GENOMIC DNA]</scope>
    <source>
        <strain evidence="11">G3</strain>
    </source>
</reference>
<evidence type="ECO:0000259" key="9">
    <source>
        <dbReference type="Pfam" id="PF24760"/>
    </source>
</evidence>
<dbReference type="EMBL" id="DS113218">
    <property type="protein sequence ID" value="EAY18528.1"/>
    <property type="molecule type" value="Genomic_DNA"/>
</dbReference>
<evidence type="ECO:0000259" key="8">
    <source>
        <dbReference type="Pfam" id="PF23385"/>
    </source>
</evidence>
<dbReference type="InterPro" id="IPR015943">
    <property type="entry name" value="WD40/YVTN_repeat-like_dom_sf"/>
</dbReference>
<dbReference type="STRING" id="5722.A2DMA8"/>
<dbReference type="OrthoDB" id="10258787at2759"/>
<dbReference type="KEGG" id="tva:5464037"/>
<gene>
    <name evidence="11" type="ORF">TVAG_083840</name>
</gene>
<dbReference type="Pfam" id="PF23385">
    <property type="entry name" value="Beta-prop_IFT140_2nd"/>
    <property type="match status" value="1"/>
</dbReference>
<keyword evidence="6" id="KW-0966">Cell projection</keyword>
<feature type="repeat" description="WD" evidence="7">
    <location>
        <begin position="97"/>
        <end position="131"/>
    </location>
</feature>
<dbReference type="eggNOG" id="KOG3617">
    <property type="taxonomic scope" value="Eukaryota"/>
</dbReference>
<dbReference type="SUPFAM" id="SSF69304">
    <property type="entry name" value="Tricorn protease N-terminal domain"/>
    <property type="match status" value="1"/>
</dbReference>
<dbReference type="SUPFAM" id="SSF50978">
    <property type="entry name" value="WD40 repeat-like"/>
    <property type="match status" value="1"/>
</dbReference>
<dbReference type="Pfam" id="PF00400">
    <property type="entry name" value="WD40"/>
    <property type="match status" value="1"/>
</dbReference>
<evidence type="ECO:0000259" key="10">
    <source>
        <dbReference type="Pfam" id="PF24762"/>
    </source>
</evidence>
<dbReference type="Proteomes" id="UP000001542">
    <property type="component" value="Unassembled WGS sequence"/>
</dbReference>
<dbReference type="InParanoid" id="A2DMA8"/>
<dbReference type="Gene3D" id="2.130.10.10">
    <property type="entry name" value="YVTN repeat-like/Quinoprotein amine dehydrogenase"/>
    <property type="match status" value="1"/>
</dbReference>
<dbReference type="PANTHER" id="PTHR15722">
    <property type="entry name" value="IFT140/172-RELATED"/>
    <property type="match status" value="1"/>
</dbReference>
<dbReference type="InterPro" id="IPR001680">
    <property type="entry name" value="WD40_rpt"/>
</dbReference>
<evidence type="ECO:0000256" key="5">
    <source>
        <dbReference type="ARBA" id="ARBA00023069"/>
    </source>
</evidence>
<dbReference type="VEuPathDB" id="TrichDB:TVAG_083840"/>
<feature type="domain" description="IFT140 second beta-propeller" evidence="8">
    <location>
        <begin position="345"/>
        <end position="508"/>
    </location>
</feature>
<evidence type="ECO:0000256" key="6">
    <source>
        <dbReference type="ARBA" id="ARBA00023273"/>
    </source>
</evidence>
<dbReference type="GO" id="GO:0035721">
    <property type="term" value="P:intraciliary retrograde transport"/>
    <property type="evidence" value="ECO:0000318"/>
    <property type="project" value="GO_Central"/>
</dbReference>
<keyword evidence="12" id="KW-1185">Reference proteome</keyword>
<dbReference type="GO" id="GO:0030991">
    <property type="term" value="C:intraciliary transport particle A"/>
    <property type="evidence" value="ECO:0000318"/>
    <property type="project" value="GO_Central"/>
</dbReference>
<evidence type="ECO:0000256" key="3">
    <source>
        <dbReference type="ARBA" id="ARBA00022737"/>
    </source>
</evidence>
<dbReference type="GO" id="GO:0036064">
    <property type="term" value="C:ciliary basal body"/>
    <property type="evidence" value="ECO:0000318"/>
    <property type="project" value="GO_Central"/>
</dbReference>
<proteinExistence type="predicted"/>
<feature type="domain" description="IF140/IFT172/WDR19 TPR" evidence="10">
    <location>
        <begin position="694"/>
        <end position="1093"/>
    </location>
</feature>
<dbReference type="PROSITE" id="PS50082">
    <property type="entry name" value="WD_REPEATS_2"/>
    <property type="match status" value="1"/>
</dbReference>
<dbReference type="Pfam" id="PF24760">
    <property type="entry name" value="TPR_IF140_C"/>
    <property type="match status" value="1"/>
</dbReference>
<sequence length="1282" mass="144850">MKRSDARTRQKYTGLKKTAWSFHSGTCAYIGSDDKIHFIGTFEGNPEKSVISYTENATEISWSLASDTLAAGFEDGQVGIWSNGTTIFSDEFGMESVALISWHPGKNKFATASTTGTIRIWNIDNNKIKLQSSKPTAYKFLSITYTFEDQDTIYAMNDEGELLKYVEKQELEIVTSLPRPINYINLSYDGKIVYSLSGDNILTIYTTSPKFKKLSQSKLASGESICFSHISDDKFCYCCNDTMYIIDNNCQILLTLKPNEKDNIIGTMFYSDTCELACMTGGGRLMLWKYEEDKNALSIVRSLETTTNAKKIIWSPYTKEALIVLPDGSFSPCQIPPIRCVVSKDITAVQTDARSISLTGAFRQKFDFIIEKMSASANNLLILSKTTAYMHSMGYGSLTQISQFPIPGTNIEILGDTVYAVNGQTLEVHNKQGETRVSVPIDAKGTIIRTSINGRFLCLLSDLEEVVLFDVSKRNPEYKSTSKLDIPEPHHRIRSISISRGGYCLSVSIDVMDRGRWKLGNNIYLHSPKLQKTVSMQPEGGIPLVHLWDTVSERLLCIQTPSFVIPAFISTDLNVMMMKSRPSSQTRLMFKVEVPRIYTCVIGTRSQVSTENSVNTLLIPQLVDVDGLEGQTRRILTNIYYCIFTGDKAGAETIVSAIKEESVARSAMKFCINNGEKGLADICSKVLTSAVEVKSGDKLDFLNNITSTSFDEAASICTPTDKLPIRAASYLRGSMFELEGNEQESIKSFAQSGPNGSDILRMAMHKGDLSIIFKAANDGNSDPQLHLWLGRYYEYKTQFETALTHYDLCGEIRESLRVLCITKQWQEASRHVSNTGDRGAICRLARLMIKKLPTVSGEEQESMKKDILNLFKNAHQNSAAFEFAFEQGMENQILSLSLSAPATLLAKAAKKYEEDKNIRTAVLLWHRAGRVNKAISLCLENQLVGALTEIADTITDKSDHEVLENAANFFVSREDWTRAAYFLALAHNFTFASKICNDHDVQLPQSLMEELSQTEDELEAKQVALLCEQLQMYNIASKVWMRLNDHISAMKDIIRGDDPEKVIRFANKLKRKDAFIMAADYLSEQNPREGEQLFITAMQFYQRAGSYDKISQFLERSAQTEIDDFQDYKKALDLLRRAHQTMAKTDMTRDREAIVMSQLQKIRWIEMYIEASECVQSDPMRMQCICNELLQTRGVDICLRLEDVYMLLVQYFVELGNFTQAQRILENMRKNGVDLKWFMEVEQLKKIYRMAGVEYVDEEPTFDRSRVDNIPDDCVDPIEDDF</sequence>
<protein>
    <submittedName>
        <fullName evidence="11">Uncharacterized protein</fullName>
    </submittedName>
</protein>
<dbReference type="InterPro" id="IPR056168">
    <property type="entry name" value="TPR_IF140/IFT172/WDR19"/>
</dbReference>
<comment type="subcellular location">
    <subcellularLocation>
        <location evidence="1">Cell projection</location>
        <location evidence="1">Cilium</location>
    </subcellularLocation>
</comment>
<dbReference type="VEuPathDB" id="TrichDB:TVAGG3_0983460"/>
<dbReference type="SMART" id="SM00320">
    <property type="entry name" value="WD40"/>
    <property type="match status" value="3"/>
</dbReference>
<dbReference type="Pfam" id="PF24762">
    <property type="entry name" value="TPR_IF140-IFT172"/>
    <property type="match status" value="1"/>
</dbReference>
<dbReference type="GO" id="GO:0005930">
    <property type="term" value="C:axoneme"/>
    <property type="evidence" value="ECO:0000318"/>
    <property type="project" value="GO_Central"/>
</dbReference>
<evidence type="ECO:0000256" key="2">
    <source>
        <dbReference type="ARBA" id="ARBA00022574"/>
    </source>
</evidence>
<dbReference type="InterPro" id="IPR036322">
    <property type="entry name" value="WD40_repeat_dom_sf"/>
</dbReference>
<evidence type="ECO:0000256" key="1">
    <source>
        <dbReference type="ARBA" id="ARBA00004138"/>
    </source>
</evidence>
<keyword evidence="5" id="KW-0969">Cilium</keyword>
<dbReference type="SMR" id="A2DMA8"/>
<evidence type="ECO:0000313" key="11">
    <source>
        <dbReference type="EMBL" id="EAY18528.1"/>
    </source>
</evidence>
<reference evidence="11" key="1">
    <citation type="submission" date="2006-10" db="EMBL/GenBank/DDBJ databases">
        <authorList>
            <person name="Amadeo P."/>
            <person name="Zhao Q."/>
            <person name="Wortman J."/>
            <person name="Fraser-Liggett C."/>
            <person name="Carlton J."/>
        </authorList>
    </citation>
    <scope>NUCLEOTIDE SEQUENCE</scope>
    <source>
        <strain evidence="11">G3</strain>
    </source>
</reference>
<evidence type="ECO:0000313" key="12">
    <source>
        <dbReference type="Proteomes" id="UP000001542"/>
    </source>
</evidence>
<name>A2DMA8_TRIV3</name>
<dbReference type="InterPro" id="IPR056156">
    <property type="entry name" value="TPR_IF140_C"/>
</dbReference>
<dbReference type="PANTHER" id="PTHR15722:SF7">
    <property type="entry name" value="INTRAFLAGELLAR TRANSPORT PROTEIN 140 HOMOLOG"/>
    <property type="match status" value="1"/>
</dbReference>
<dbReference type="InterPro" id="IPR056155">
    <property type="entry name" value="Beta-prop_IFT140_2nd"/>
</dbReference>
<dbReference type="RefSeq" id="XP_001579514.1">
    <property type="nucleotide sequence ID" value="XM_001579464.1"/>
</dbReference>